<feature type="chain" id="PRO_5010209237" evidence="2">
    <location>
        <begin position="29"/>
        <end position="97"/>
    </location>
</feature>
<dbReference type="Proteomes" id="UP000183407">
    <property type="component" value="Unassembled WGS sequence"/>
</dbReference>
<dbReference type="RefSeq" id="WP_073359654.1">
    <property type="nucleotide sequence ID" value="NZ_FNTL01000005.1"/>
</dbReference>
<feature type="compositionally biased region" description="Low complexity" evidence="1">
    <location>
        <begin position="58"/>
        <end position="76"/>
    </location>
</feature>
<proteinExistence type="predicted"/>
<feature type="region of interest" description="Disordered" evidence="1">
    <location>
        <begin position="43"/>
        <end position="76"/>
    </location>
</feature>
<gene>
    <name evidence="3" type="ORF">SAMN04490220_8983</name>
</gene>
<evidence type="ECO:0000256" key="2">
    <source>
        <dbReference type="SAM" id="SignalP"/>
    </source>
</evidence>
<accession>A0A1H5MHG3</accession>
<sequence length="97" mass="9520">MNRIAIRAAVAAATIAPLLALGAGTASAATALDGVATPAARIVPDEGPSTDVPHSDVPWGWPGWTGPFGPGRPEVSPFPGGFGGFGGFGHFGGHGAF</sequence>
<feature type="signal peptide" evidence="2">
    <location>
        <begin position="1"/>
        <end position="28"/>
    </location>
</feature>
<keyword evidence="2" id="KW-0732">Signal</keyword>
<dbReference type="AlphaFoldDB" id="A0A1H5MHG3"/>
<evidence type="ECO:0000313" key="4">
    <source>
        <dbReference type="Proteomes" id="UP000183407"/>
    </source>
</evidence>
<evidence type="ECO:0000313" key="3">
    <source>
        <dbReference type="EMBL" id="SEE88623.1"/>
    </source>
</evidence>
<protein>
    <submittedName>
        <fullName evidence="3">Uncharacterized protein</fullName>
    </submittedName>
</protein>
<dbReference type="EMBL" id="FNTL01000005">
    <property type="protein sequence ID" value="SEE88623.1"/>
    <property type="molecule type" value="Genomic_DNA"/>
</dbReference>
<organism evidence="3 4">
    <name type="scientific">Rhodococcus jostii</name>
    <dbReference type="NCBI Taxonomy" id="132919"/>
    <lineage>
        <taxon>Bacteria</taxon>
        <taxon>Bacillati</taxon>
        <taxon>Actinomycetota</taxon>
        <taxon>Actinomycetes</taxon>
        <taxon>Mycobacteriales</taxon>
        <taxon>Nocardiaceae</taxon>
        <taxon>Rhodococcus</taxon>
    </lineage>
</organism>
<name>A0A1H5MHG3_RHOJO</name>
<reference evidence="4" key="1">
    <citation type="submission" date="2016-10" db="EMBL/GenBank/DDBJ databases">
        <authorList>
            <person name="Varghese N."/>
        </authorList>
    </citation>
    <scope>NUCLEOTIDE SEQUENCE [LARGE SCALE GENOMIC DNA]</scope>
    <source>
        <strain evidence="4">DSM 44719</strain>
    </source>
</reference>
<evidence type="ECO:0000256" key="1">
    <source>
        <dbReference type="SAM" id="MobiDB-lite"/>
    </source>
</evidence>